<evidence type="ECO:0000313" key="2">
    <source>
        <dbReference type="Proteomes" id="UP000095042"/>
    </source>
</evidence>
<name>A0A1E3WAW3_9HYPH</name>
<dbReference type="EMBL" id="LPWD01000209">
    <property type="protein sequence ID" value="ODS02870.1"/>
    <property type="molecule type" value="Genomic_DNA"/>
</dbReference>
<dbReference type="Proteomes" id="UP000095042">
    <property type="component" value="Unassembled WGS sequence"/>
</dbReference>
<gene>
    <name evidence="1" type="ORF">AUC71_12925</name>
</gene>
<accession>A0A1E3WAW3</accession>
<proteinExistence type="predicted"/>
<organism evidence="1 2">
    <name type="scientific">Methyloceanibacter marginalis</name>
    <dbReference type="NCBI Taxonomy" id="1774971"/>
    <lineage>
        <taxon>Bacteria</taxon>
        <taxon>Pseudomonadati</taxon>
        <taxon>Pseudomonadota</taxon>
        <taxon>Alphaproteobacteria</taxon>
        <taxon>Hyphomicrobiales</taxon>
        <taxon>Hyphomicrobiaceae</taxon>
        <taxon>Methyloceanibacter</taxon>
    </lineage>
</organism>
<dbReference type="AlphaFoldDB" id="A0A1E3WAW3"/>
<protein>
    <submittedName>
        <fullName evidence="1">Uncharacterized protein</fullName>
    </submittedName>
</protein>
<comment type="caution">
    <text evidence="1">The sequence shown here is derived from an EMBL/GenBank/DDBJ whole genome shotgun (WGS) entry which is preliminary data.</text>
</comment>
<keyword evidence="2" id="KW-1185">Reference proteome</keyword>
<sequence length="73" mass="8118">MRRETNGSMVMRLIRNQEIGLNLVCGSRAICAGERDRQQSAARLSAGWLLASPRKVSRHGVAYGCEARLRGFE</sequence>
<reference evidence="1 2" key="1">
    <citation type="journal article" date="2016" name="Environ. Microbiol.">
        <title>New Methyloceanibacter diversity from North Sea sediments includes methanotroph containing solely the soluble methane monooxygenase.</title>
        <authorList>
            <person name="Vekeman B."/>
            <person name="Kerckhof F.M."/>
            <person name="Cremers G."/>
            <person name="de Vos P."/>
            <person name="Vandamme P."/>
            <person name="Boon N."/>
            <person name="Op den Camp H.J."/>
            <person name="Heylen K."/>
        </authorList>
    </citation>
    <scope>NUCLEOTIDE SEQUENCE [LARGE SCALE GENOMIC DNA]</scope>
    <source>
        <strain evidence="1 2">R-67177</strain>
    </source>
</reference>
<evidence type="ECO:0000313" key="1">
    <source>
        <dbReference type="EMBL" id="ODS02870.1"/>
    </source>
</evidence>